<dbReference type="AlphaFoldDB" id="A0A2H0YTM2"/>
<dbReference type="SUPFAM" id="SSF52374">
    <property type="entry name" value="Nucleotidylyl transferase"/>
    <property type="match status" value="1"/>
</dbReference>
<keyword evidence="2" id="KW-0436">Ligase</keyword>
<proteinExistence type="predicted"/>
<evidence type="ECO:0000313" key="2">
    <source>
        <dbReference type="EMBL" id="PIS41103.1"/>
    </source>
</evidence>
<dbReference type="EMBL" id="PEXV01000156">
    <property type="protein sequence ID" value="PIS41103.1"/>
    <property type="molecule type" value="Genomic_DNA"/>
</dbReference>
<dbReference type="GO" id="GO:0006430">
    <property type="term" value="P:lysyl-tRNA aminoacylation"/>
    <property type="evidence" value="ECO:0007669"/>
    <property type="project" value="InterPro"/>
</dbReference>
<dbReference type="Gene3D" id="3.40.50.620">
    <property type="entry name" value="HUPs"/>
    <property type="match status" value="2"/>
</dbReference>
<dbReference type="PANTHER" id="PTHR37940">
    <property type="entry name" value="LYSINE--TRNA LIGASE"/>
    <property type="match status" value="1"/>
</dbReference>
<dbReference type="GO" id="GO:0004824">
    <property type="term" value="F:lysine-tRNA ligase activity"/>
    <property type="evidence" value="ECO:0007669"/>
    <property type="project" value="InterPro"/>
</dbReference>
<feature type="non-terminal residue" evidence="2">
    <location>
        <position position="1"/>
    </location>
</feature>
<dbReference type="InterPro" id="IPR002904">
    <property type="entry name" value="Lys-tRNA-ligase"/>
</dbReference>
<evidence type="ECO:0000313" key="3">
    <source>
        <dbReference type="Proteomes" id="UP000228711"/>
    </source>
</evidence>
<comment type="caution">
    <text evidence="2">The sequence shown here is derived from an EMBL/GenBank/DDBJ whole genome shotgun (WGS) entry which is preliminary data.</text>
</comment>
<dbReference type="InterPro" id="IPR042078">
    <property type="entry name" value="Lys-tRNA-ligase_SC_fold"/>
</dbReference>
<accession>A0A2H0YTM2</accession>
<keyword evidence="1" id="KW-0963">Cytoplasm</keyword>
<dbReference type="Pfam" id="PF01921">
    <property type="entry name" value="tRNA-synt_1f"/>
    <property type="match status" value="1"/>
</dbReference>
<evidence type="ECO:0000256" key="1">
    <source>
        <dbReference type="ARBA" id="ARBA00022490"/>
    </source>
</evidence>
<organism evidence="2 3">
    <name type="scientific">Candidatus Kerfeldbacteria bacterium CG08_land_8_20_14_0_20_42_7</name>
    <dbReference type="NCBI Taxonomy" id="2014245"/>
    <lineage>
        <taxon>Bacteria</taxon>
        <taxon>Candidatus Kerfeldiibacteriota</taxon>
    </lineage>
</organism>
<sequence length="301" mass="34212">DLYQNGTYNKWIEKVLTHPNEIRQIYKEVSGSEKPDDWYPLQVICEKCGKVGTTKVTGIKGDKVTYKCMPDMVSWAQGCGHEGEINPYDGRSKLPWKVEWAVKWSGLPVTIEGSGKDHNAAGGSHDISVRICKEILEMPVPYNIPYEFFLTGGAKMSSSKGEGATAKAIGELLPPEILRFLMIQKHPKRPIEFNPEGSTVPVLFDQHDKASEQYFASEPEIPDHGRLFHYSQISDAKPVKHYLPRFTRVIFFLQMPHMDAEKEIAEIKGSKLTVEDKEEVAMRIKYGKKWLDSYAPEDFVF</sequence>
<dbReference type="NCBIfam" id="TIGR00467">
    <property type="entry name" value="lysS_arch"/>
    <property type="match status" value="1"/>
</dbReference>
<dbReference type="Gene3D" id="1.10.10.770">
    <property type="match status" value="1"/>
</dbReference>
<name>A0A2H0YTM2_9BACT</name>
<feature type="non-terminal residue" evidence="2">
    <location>
        <position position="301"/>
    </location>
</feature>
<dbReference type="PANTHER" id="PTHR37940:SF1">
    <property type="entry name" value="LYSINE--TRNA LIGASE"/>
    <property type="match status" value="1"/>
</dbReference>
<dbReference type="GO" id="GO:0005524">
    <property type="term" value="F:ATP binding"/>
    <property type="evidence" value="ECO:0007669"/>
    <property type="project" value="InterPro"/>
</dbReference>
<reference evidence="3" key="1">
    <citation type="submission" date="2017-09" db="EMBL/GenBank/DDBJ databases">
        <title>Depth-based differentiation of microbial function through sediment-hosted aquifers and enrichment of novel symbionts in the deep terrestrial subsurface.</title>
        <authorList>
            <person name="Probst A.J."/>
            <person name="Ladd B."/>
            <person name="Jarett J.K."/>
            <person name="Geller-Mcgrath D.E."/>
            <person name="Sieber C.M.K."/>
            <person name="Emerson J.B."/>
            <person name="Anantharaman K."/>
            <person name="Thomas B.C."/>
            <person name="Malmstrom R."/>
            <person name="Stieglmeier M."/>
            <person name="Klingl A."/>
            <person name="Woyke T."/>
            <person name="Ryan C.M."/>
            <person name="Banfield J.F."/>
        </authorList>
    </citation>
    <scope>NUCLEOTIDE SEQUENCE [LARGE SCALE GENOMIC DNA]</scope>
</reference>
<dbReference type="GO" id="GO:0005737">
    <property type="term" value="C:cytoplasm"/>
    <property type="evidence" value="ECO:0007669"/>
    <property type="project" value="InterPro"/>
</dbReference>
<gene>
    <name evidence="2" type="primary">lysS</name>
    <name evidence="2" type="ORF">COT25_04935</name>
</gene>
<dbReference type="InterPro" id="IPR014729">
    <property type="entry name" value="Rossmann-like_a/b/a_fold"/>
</dbReference>
<dbReference type="Gene3D" id="6.10.20.10">
    <property type="entry name" value="Lysine tRNA ligase, stem contact fold domain"/>
    <property type="match status" value="1"/>
</dbReference>
<protein>
    <submittedName>
        <fullName evidence="2">Lysine--tRNA ligase</fullName>
    </submittedName>
</protein>
<dbReference type="Proteomes" id="UP000228711">
    <property type="component" value="Unassembled WGS sequence"/>
</dbReference>